<dbReference type="Pfam" id="PF13899">
    <property type="entry name" value="Thioredoxin_7"/>
    <property type="match status" value="1"/>
</dbReference>
<evidence type="ECO:0000313" key="3">
    <source>
        <dbReference type="EMBL" id="NMH88406.1"/>
    </source>
</evidence>
<keyword evidence="1 2" id="KW-0732">Signal</keyword>
<dbReference type="Gene3D" id="3.40.30.10">
    <property type="entry name" value="Glutaredoxin"/>
    <property type="match status" value="1"/>
</dbReference>
<feature type="signal peptide" evidence="2">
    <location>
        <begin position="1"/>
        <end position="18"/>
    </location>
</feature>
<dbReference type="RefSeq" id="WP_169674139.1">
    <property type="nucleotide sequence ID" value="NZ_JABBHF010000007.1"/>
</dbReference>
<name>A0ABX1RXV3_9FLAO</name>
<dbReference type="Proteomes" id="UP000746690">
    <property type="component" value="Unassembled WGS sequence"/>
</dbReference>
<dbReference type="InterPro" id="IPR036249">
    <property type="entry name" value="Thioredoxin-like_sf"/>
</dbReference>
<accession>A0ABX1RXV3</accession>
<evidence type="ECO:0000313" key="4">
    <source>
        <dbReference type="Proteomes" id="UP000746690"/>
    </source>
</evidence>
<dbReference type="EMBL" id="JABBHF010000007">
    <property type="protein sequence ID" value="NMH88406.1"/>
    <property type="molecule type" value="Genomic_DNA"/>
</dbReference>
<dbReference type="PANTHER" id="PTHR15337:SF11">
    <property type="entry name" value="THIOREDOXIN DOMAIN-CONTAINING PROTEIN"/>
    <property type="match status" value="1"/>
</dbReference>
<evidence type="ECO:0000256" key="2">
    <source>
        <dbReference type="SAM" id="SignalP"/>
    </source>
</evidence>
<comment type="caution">
    <text evidence="3">The sequence shown here is derived from an EMBL/GenBank/DDBJ whole genome shotgun (WGS) entry which is preliminary data.</text>
</comment>
<evidence type="ECO:0000256" key="1">
    <source>
        <dbReference type="ARBA" id="ARBA00022729"/>
    </source>
</evidence>
<dbReference type="InterPro" id="IPR051099">
    <property type="entry name" value="AGR/TXD"/>
</dbReference>
<keyword evidence="4" id="KW-1185">Reference proteome</keyword>
<reference evidence="3 4" key="1">
    <citation type="submission" date="2020-04" db="EMBL/GenBank/DDBJ databases">
        <title>A Flavivirga sp. nov.</title>
        <authorList>
            <person name="Sun X."/>
        </authorList>
    </citation>
    <scope>NUCLEOTIDE SEQUENCE [LARGE SCALE GENOMIC DNA]</scope>
    <source>
        <strain evidence="3 4">Y03</strain>
    </source>
</reference>
<organism evidence="3 4">
    <name type="scientific">Flavivirga algicola</name>
    <dbReference type="NCBI Taxonomy" id="2729136"/>
    <lineage>
        <taxon>Bacteria</taxon>
        <taxon>Pseudomonadati</taxon>
        <taxon>Bacteroidota</taxon>
        <taxon>Flavobacteriia</taxon>
        <taxon>Flavobacteriales</taxon>
        <taxon>Flavobacteriaceae</taxon>
        <taxon>Flavivirga</taxon>
    </lineage>
</organism>
<sequence>MKKIIFIVILLFTSLSFSQEWETNLNKAKSLAKEKNQNIVLVFSGSDWCAPCIKLEREVFDTNTFKAYSKDNFVMLKADFPRRKKNALPKTQETHNKQLAERYNSKGYFPLVVVLNEKGNVLKELGYVKTTPQGFIDLINN</sequence>
<feature type="chain" id="PRO_5046285306" evidence="2">
    <location>
        <begin position="19"/>
        <end position="141"/>
    </location>
</feature>
<gene>
    <name evidence="3" type="ORF">HHX25_12900</name>
</gene>
<proteinExistence type="predicted"/>
<protein>
    <submittedName>
        <fullName evidence="3">Thioredoxin family protein</fullName>
    </submittedName>
</protein>
<dbReference type="PANTHER" id="PTHR15337">
    <property type="entry name" value="ANTERIOR GRADIENT PROTEIN-RELATED"/>
    <property type="match status" value="1"/>
</dbReference>
<dbReference type="SUPFAM" id="SSF52833">
    <property type="entry name" value="Thioredoxin-like"/>
    <property type="match status" value="1"/>
</dbReference>